<feature type="coiled-coil region" evidence="3">
    <location>
        <begin position="332"/>
        <end position="380"/>
    </location>
</feature>
<evidence type="ECO:0000313" key="7">
    <source>
        <dbReference type="EMBL" id="SDK06185.1"/>
    </source>
</evidence>
<dbReference type="SMART" id="SM00304">
    <property type="entry name" value="HAMP"/>
    <property type="match status" value="2"/>
</dbReference>
<evidence type="ECO:0000256" key="1">
    <source>
        <dbReference type="ARBA" id="ARBA00023224"/>
    </source>
</evidence>
<dbReference type="OrthoDB" id="8523at2157"/>
<keyword evidence="5" id="KW-0472">Membrane</keyword>
<dbReference type="AlphaFoldDB" id="A0A1G8YVT2"/>
<evidence type="ECO:0000313" key="8">
    <source>
        <dbReference type="Proteomes" id="UP000198856"/>
    </source>
</evidence>
<feature type="region of interest" description="Disordered" evidence="4">
    <location>
        <begin position="577"/>
        <end position="596"/>
    </location>
</feature>
<feature type="transmembrane region" description="Helical" evidence="5">
    <location>
        <begin position="20"/>
        <end position="39"/>
    </location>
</feature>
<gene>
    <name evidence="7" type="ORF">SAMN05216226_11631</name>
</gene>
<feature type="coiled-coil region" evidence="3">
    <location>
        <begin position="406"/>
        <end position="556"/>
    </location>
</feature>
<dbReference type="PANTHER" id="PTHR32089">
    <property type="entry name" value="METHYL-ACCEPTING CHEMOTAXIS PROTEIN MCPB"/>
    <property type="match status" value="1"/>
</dbReference>
<dbReference type="Proteomes" id="UP000198856">
    <property type="component" value="Unassembled WGS sequence"/>
</dbReference>
<evidence type="ECO:0000256" key="4">
    <source>
        <dbReference type="SAM" id="MobiDB-lite"/>
    </source>
</evidence>
<dbReference type="GO" id="GO:0007165">
    <property type="term" value="P:signal transduction"/>
    <property type="evidence" value="ECO:0007669"/>
    <property type="project" value="UniProtKB-KW"/>
</dbReference>
<feature type="domain" description="HAMP" evidence="6">
    <location>
        <begin position="385"/>
        <end position="428"/>
    </location>
</feature>
<dbReference type="InterPro" id="IPR003660">
    <property type="entry name" value="HAMP_dom"/>
</dbReference>
<organism evidence="7 8">
    <name type="scientific">Halovenus aranensis</name>
    <dbReference type="NCBI Taxonomy" id="890420"/>
    <lineage>
        <taxon>Archaea</taxon>
        <taxon>Methanobacteriati</taxon>
        <taxon>Methanobacteriota</taxon>
        <taxon>Stenosarchaea group</taxon>
        <taxon>Halobacteria</taxon>
        <taxon>Halobacteriales</taxon>
        <taxon>Haloarculaceae</taxon>
        <taxon>Halovenus</taxon>
    </lineage>
</organism>
<dbReference type="EMBL" id="FNFC01000016">
    <property type="protein sequence ID" value="SDK06185.1"/>
    <property type="molecule type" value="Genomic_DNA"/>
</dbReference>
<keyword evidence="5" id="KW-0812">Transmembrane</keyword>
<dbReference type="PROSITE" id="PS50885">
    <property type="entry name" value="HAMP"/>
    <property type="match status" value="2"/>
</dbReference>
<sequence>MSAIDTIMPGFVQKSVLVKLTLAVIIIMLLTGGVGFYFYQGLDQELNDQVDRQVEASTVLQENAYDNWFADRLDEVGGIESTITEEGIQFQDGGQISEFLYNQRFETSDQISNLHYVSAESGEVLASSDNGFVGTNFYEGDGPNFDQETLEQDEFVLPGQYGDGMMAVGVYLRFPQNDNAVLLGEINTSREAIGPQIEQTTEGAATGVVSASDDLVIGNDPEITRPNGDVNLTTTETGENIYAYRQVQSQEGLYVVTETPKSAAFEVRDIVAQNFGLTLGFAFLFLLVGIGAGGWVAIRDLNSLASRAEEMGEGDLDVDLETNRKDEIGILYDEFDDMRSDLKERITEAEDARDEAESARKEAEVARAEAEEMATYLQEKAETYSKIMQEVGMGDMTQRMEPDGEEESMDQIAEQFNEMIEELEKTTGQLKSYVDEVEEAGAEVEQSAETVRDASEQVADSIQKISDDAYNQKERLKEISETMDEVTDELEAAAAEEGVDIEDSLANIREVATNVNNIAELSEETMAEAEHVAGAAEEQAAELNEVSERANDLQRYAQPLRDILGRFETEAEHEFVFSVGPTGGAQSPGRHTGDDE</sequence>
<dbReference type="GO" id="GO:0016020">
    <property type="term" value="C:membrane"/>
    <property type="evidence" value="ECO:0007669"/>
    <property type="project" value="InterPro"/>
</dbReference>
<dbReference type="CDD" id="cd06225">
    <property type="entry name" value="HAMP"/>
    <property type="match status" value="2"/>
</dbReference>
<keyword evidence="3" id="KW-0175">Coiled coil</keyword>
<evidence type="ECO:0000256" key="5">
    <source>
        <dbReference type="SAM" id="Phobius"/>
    </source>
</evidence>
<accession>A0A1G8YVT2</accession>
<dbReference type="STRING" id="890420.SAMN05216226_11631"/>
<evidence type="ECO:0000259" key="6">
    <source>
        <dbReference type="PROSITE" id="PS50885"/>
    </source>
</evidence>
<evidence type="ECO:0000256" key="2">
    <source>
        <dbReference type="ARBA" id="ARBA00029447"/>
    </source>
</evidence>
<keyword evidence="8" id="KW-1185">Reference proteome</keyword>
<name>A0A1G8YVT2_9EURY</name>
<feature type="domain" description="HAMP" evidence="6">
    <location>
        <begin position="295"/>
        <end position="347"/>
    </location>
</feature>
<dbReference type="Pfam" id="PF00672">
    <property type="entry name" value="HAMP"/>
    <property type="match status" value="2"/>
</dbReference>
<dbReference type="SUPFAM" id="SSF58104">
    <property type="entry name" value="Methyl-accepting chemotaxis protein (MCP) signaling domain"/>
    <property type="match status" value="1"/>
</dbReference>
<feature type="transmembrane region" description="Helical" evidence="5">
    <location>
        <begin position="275"/>
        <end position="298"/>
    </location>
</feature>
<dbReference type="Gene3D" id="6.10.250.1910">
    <property type="match status" value="1"/>
</dbReference>
<reference evidence="7 8" key="1">
    <citation type="submission" date="2016-10" db="EMBL/GenBank/DDBJ databases">
        <authorList>
            <person name="de Groot N.N."/>
        </authorList>
    </citation>
    <scope>NUCLEOTIDE SEQUENCE [LARGE SCALE GENOMIC DNA]</scope>
    <source>
        <strain evidence="7 8">IBRC-M10015</strain>
    </source>
</reference>
<evidence type="ECO:0000256" key="3">
    <source>
        <dbReference type="SAM" id="Coils"/>
    </source>
</evidence>
<dbReference type="Gene3D" id="1.10.287.950">
    <property type="entry name" value="Methyl-accepting chemotaxis protein"/>
    <property type="match status" value="2"/>
</dbReference>
<dbReference type="PANTHER" id="PTHR32089:SF112">
    <property type="entry name" value="LYSOZYME-LIKE PROTEIN-RELATED"/>
    <property type="match status" value="1"/>
</dbReference>
<protein>
    <submittedName>
        <fullName evidence="7">Methyl-accepting chemotaxis protein</fullName>
    </submittedName>
</protein>
<keyword evidence="5" id="KW-1133">Transmembrane helix</keyword>
<proteinExistence type="inferred from homology"/>
<keyword evidence="1" id="KW-0807">Transducer</keyword>
<comment type="similarity">
    <text evidence="2">Belongs to the methyl-accepting chemotaxis (MCP) protein family.</text>
</comment>